<evidence type="ECO:0000313" key="2">
    <source>
        <dbReference type="Proteomes" id="UP000007722"/>
    </source>
</evidence>
<dbReference type="Proteomes" id="UP000007722">
    <property type="component" value="Chromosome"/>
</dbReference>
<organism evidence="1 2">
    <name type="scientific">Methanococcus voltae (strain ATCC BAA-1334 / A3)</name>
    <dbReference type="NCBI Taxonomy" id="456320"/>
    <lineage>
        <taxon>Archaea</taxon>
        <taxon>Methanobacteriati</taxon>
        <taxon>Methanobacteriota</taxon>
        <taxon>Methanomada group</taxon>
        <taxon>Methanococci</taxon>
        <taxon>Methanococcales</taxon>
        <taxon>Methanococcaceae</taxon>
        <taxon>Methanococcus</taxon>
    </lineage>
</organism>
<dbReference type="InterPro" id="IPR052188">
    <property type="entry name" value="Ni-pincer_cofactor_biosynth"/>
</dbReference>
<dbReference type="InterPro" id="IPR014729">
    <property type="entry name" value="Rossmann-like_a/b/a_fold"/>
</dbReference>
<dbReference type="KEGG" id="mvo:Mvol_1172"/>
<dbReference type="OrthoDB" id="85793at2157"/>
<dbReference type="InterPro" id="IPR055834">
    <property type="entry name" value="DUF7411"/>
</dbReference>
<reference evidence="1 2" key="1">
    <citation type="submission" date="2010-05" db="EMBL/GenBank/DDBJ databases">
        <title>Complete sequence of Methanococcus voltae A3.</title>
        <authorList>
            <consortium name="US DOE Joint Genome Institute"/>
            <person name="Lucas S."/>
            <person name="Copeland A."/>
            <person name="Lapidus A."/>
            <person name="Cheng J.-F."/>
            <person name="Bruce D."/>
            <person name="Goodwin L."/>
            <person name="Pitluck S."/>
            <person name="Lowry S."/>
            <person name="Clum A."/>
            <person name="Land M."/>
            <person name="Hauser L."/>
            <person name="Kyrpides N."/>
            <person name="Mikhailova N."/>
            <person name="Whitman W.B."/>
            <person name="Woyke T."/>
        </authorList>
    </citation>
    <scope>NUCLEOTIDE SEQUENCE [LARGE SCALE GENOMIC DNA]</scope>
    <source>
        <strain evidence="2">ATCC BAA-1334 / A3</strain>
    </source>
</reference>
<protein>
    <submittedName>
        <fullName evidence="1">Queuosine synthesis-like protein</fullName>
    </submittedName>
</protein>
<accession>D7DUL9</accession>
<gene>
    <name evidence="1" type="ordered locus">Mvol_1172</name>
</gene>
<dbReference type="Gene3D" id="3.40.50.620">
    <property type="entry name" value="HUPs"/>
    <property type="match status" value="1"/>
</dbReference>
<dbReference type="PANTHER" id="PTHR43169:SF1">
    <property type="entry name" value="ATPASE, PP-LOOP SUPERFAMILY-RELATED"/>
    <property type="match status" value="1"/>
</dbReference>
<dbReference type="SUPFAM" id="SSF52402">
    <property type="entry name" value="Adenine nucleotide alpha hydrolases-like"/>
    <property type="match status" value="1"/>
</dbReference>
<dbReference type="HOGENOM" id="CLU_077587_0_0_2"/>
<name>D7DUL9_METV3</name>
<dbReference type="EMBL" id="CP002057">
    <property type="protein sequence ID" value="ADI36829.1"/>
    <property type="molecule type" value="Genomic_DNA"/>
</dbReference>
<sequence>MDVELKERALKSSKDALNLLKTKKLISKTDYDNLNNLNKDFWNNFLNITYEKSNSKALVAFSGGVDSTVSALIAKKLFKTELITVNSPIILNAQQKQEISDLANKLQLPHNFLDVDLSEIKENTLKKKYHPCGKCHSLIENVALNYALKNGYDYIIYGDMLSTGPLSIHYLNEGIIRLNIPSFLVLTKNDSKKLLKSENICIIQSYGCNLLKIANKNKNMQKFTIQRILREVRAQVITKEEGLKNIKDAILNDTNIENTNNTKNNTNSKNSKTIF</sequence>
<dbReference type="AlphaFoldDB" id="D7DUL9"/>
<dbReference type="PANTHER" id="PTHR43169">
    <property type="entry name" value="EXSB FAMILY PROTEIN"/>
    <property type="match status" value="1"/>
</dbReference>
<keyword evidence="2" id="KW-1185">Reference proteome</keyword>
<dbReference type="STRING" id="456320.Mvol_1172"/>
<dbReference type="eggNOG" id="arCOG00045">
    <property type="taxonomic scope" value="Archaea"/>
</dbReference>
<dbReference type="InParanoid" id="D7DUL9"/>
<proteinExistence type="predicted"/>
<evidence type="ECO:0000313" key="1">
    <source>
        <dbReference type="EMBL" id="ADI36829.1"/>
    </source>
</evidence>
<dbReference type="Pfam" id="PF24167">
    <property type="entry name" value="DUF7411"/>
    <property type="match status" value="1"/>
</dbReference>